<dbReference type="PROSITE" id="PS00659">
    <property type="entry name" value="GLYCOSYL_HYDROL_F5"/>
    <property type="match status" value="1"/>
</dbReference>
<keyword evidence="7" id="KW-1185">Reference proteome</keyword>
<gene>
    <name evidence="8" type="primary">LOC109718183</name>
</gene>
<dbReference type="SUPFAM" id="SSF51445">
    <property type="entry name" value="(Trans)glycosidases"/>
    <property type="match status" value="1"/>
</dbReference>
<dbReference type="GeneID" id="109718183"/>
<reference evidence="7" key="1">
    <citation type="journal article" date="2015" name="Nat. Genet.">
        <title>The pineapple genome and the evolution of CAM photosynthesis.</title>
        <authorList>
            <person name="Ming R."/>
            <person name="VanBuren R."/>
            <person name="Wai C.M."/>
            <person name="Tang H."/>
            <person name="Schatz M.C."/>
            <person name="Bowers J.E."/>
            <person name="Lyons E."/>
            <person name="Wang M.L."/>
            <person name="Chen J."/>
            <person name="Biggers E."/>
            <person name="Zhang J."/>
            <person name="Huang L."/>
            <person name="Zhang L."/>
            <person name="Miao W."/>
            <person name="Zhang J."/>
            <person name="Ye Z."/>
            <person name="Miao C."/>
            <person name="Lin Z."/>
            <person name="Wang H."/>
            <person name="Zhou H."/>
            <person name="Yim W.C."/>
            <person name="Priest H.D."/>
            <person name="Zheng C."/>
            <person name="Woodhouse M."/>
            <person name="Edger P.P."/>
            <person name="Guyot R."/>
            <person name="Guo H.B."/>
            <person name="Guo H."/>
            <person name="Zheng G."/>
            <person name="Singh R."/>
            <person name="Sharma A."/>
            <person name="Min X."/>
            <person name="Zheng Y."/>
            <person name="Lee H."/>
            <person name="Gurtowski J."/>
            <person name="Sedlazeck F.J."/>
            <person name="Harkess A."/>
            <person name="McKain M.R."/>
            <person name="Liao Z."/>
            <person name="Fang J."/>
            <person name="Liu J."/>
            <person name="Zhang X."/>
            <person name="Zhang Q."/>
            <person name="Hu W."/>
            <person name="Qin Y."/>
            <person name="Wang K."/>
            <person name="Chen L.Y."/>
            <person name="Shirley N."/>
            <person name="Lin Y.R."/>
            <person name="Liu L.Y."/>
            <person name="Hernandez A.G."/>
            <person name="Wright C.L."/>
            <person name="Bulone V."/>
            <person name="Tuskan G.A."/>
            <person name="Heath K."/>
            <person name="Zee F."/>
            <person name="Moore P.H."/>
            <person name="Sunkar R."/>
            <person name="Leebens-Mack J.H."/>
            <person name="Mockler T."/>
            <person name="Bennetzen J.L."/>
            <person name="Freeling M."/>
            <person name="Sankoff D."/>
            <person name="Paterson A.H."/>
            <person name="Zhu X."/>
            <person name="Yang X."/>
            <person name="Smith J.A."/>
            <person name="Cushman J.C."/>
            <person name="Paull R.E."/>
            <person name="Yu Q."/>
        </authorList>
    </citation>
    <scope>NUCLEOTIDE SEQUENCE [LARGE SCALE GENOMIC DNA]</scope>
    <source>
        <strain evidence="7">cv. F153</strain>
    </source>
</reference>
<accession>A0A6P5G3F8</accession>
<keyword evidence="5" id="KW-0326">Glycosidase</keyword>
<dbReference type="RefSeq" id="XP_020099825.1">
    <property type="nucleotide sequence ID" value="XM_020244236.1"/>
</dbReference>
<dbReference type="OrthoDB" id="406631at2759"/>
<evidence type="ECO:0000256" key="4">
    <source>
        <dbReference type="ARBA" id="ARBA00022801"/>
    </source>
</evidence>
<name>A0A6P5G3F8_ANACO</name>
<evidence type="ECO:0000313" key="8">
    <source>
        <dbReference type="RefSeq" id="XP_020099825.1"/>
    </source>
</evidence>
<feature type="domain" description="Glycoside hydrolase family 5" evidence="6">
    <location>
        <begin position="31"/>
        <end position="384"/>
    </location>
</feature>
<comment type="similarity">
    <text evidence="2">Belongs to the glycosyl hydrolase 5 (cellulase A) family.</text>
</comment>
<reference evidence="8" key="2">
    <citation type="submission" date="2025-08" db="UniProtKB">
        <authorList>
            <consortium name="RefSeq"/>
        </authorList>
    </citation>
    <scope>IDENTIFICATION</scope>
    <source>
        <tissue evidence="8">Leaf</tissue>
    </source>
</reference>
<dbReference type="AlphaFoldDB" id="A0A6P5G3F8"/>
<comment type="catalytic activity">
    <reaction evidence="1">
        <text>Random hydrolysis of (1-&gt;4)-beta-D-mannosidic linkages in mannans, galactomannans and glucomannans.</text>
        <dbReference type="EC" id="3.2.1.78"/>
    </reaction>
</comment>
<dbReference type="PANTHER" id="PTHR31451:SF36">
    <property type="entry name" value="MANNAN ENDO-1,4-BETA-MANNOSIDASE 4"/>
    <property type="match status" value="1"/>
</dbReference>
<sequence length="434" mass="47418">MSSVQYYLIAGRGCRGEANSSSNYINVIGGFVGVEGTGFVVNGSAFYFNGFNAYWLMLVAANANATANATATANANATATATAPQRGEVTAALEQAAGHGLTLGRTWAFSDGGAWPLQYSPGSYNEAMFQGLDFVVSEAGKHGIYLILSLVNNYKDFGGRPQYVEWARDRGENVTSDDDFYRNEIVKGYYKNHVKTVVTRVNTISRVAYRDDPTILAWELINEPRCEDDLSGATLQGWIAEMGGYVKSIDRAHLVEIGMEGFYGASSQFRKQFNPNGLVFGTDFVPNNQVQGIDFATIHAYPGIWLSNWTNEEQLRYLRDWTQAHVEDSAALVKKPLLFTEFGKSLRDSGSGVPQRDALLEAAFDSIYGSAQNGGPLAGGLFWQLLTDGMDGLKDGYEIILSLNSSTSKIISNQSLRLWNLVGKHQAISTETRG</sequence>
<organism evidence="7 8">
    <name type="scientific">Ananas comosus</name>
    <name type="common">Pineapple</name>
    <name type="synonym">Ananas ananas</name>
    <dbReference type="NCBI Taxonomy" id="4615"/>
    <lineage>
        <taxon>Eukaryota</taxon>
        <taxon>Viridiplantae</taxon>
        <taxon>Streptophyta</taxon>
        <taxon>Embryophyta</taxon>
        <taxon>Tracheophyta</taxon>
        <taxon>Spermatophyta</taxon>
        <taxon>Magnoliopsida</taxon>
        <taxon>Liliopsida</taxon>
        <taxon>Poales</taxon>
        <taxon>Bromeliaceae</taxon>
        <taxon>Bromelioideae</taxon>
        <taxon>Ananas</taxon>
    </lineage>
</organism>
<dbReference type="InterPro" id="IPR045053">
    <property type="entry name" value="MAN-like"/>
</dbReference>
<dbReference type="InterPro" id="IPR001547">
    <property type="entry name" value="Glyco_hydro_5"/>
</dbReference>
<evidence type="ECO:0000256" key="3">
    <source>
        <dbReference type="ARBA" id="ARBA00012706"/>
    </source>
</evidence>
<protein>
    <recommendedName>
        <fullName evidence="3">mannan endo-1,4-beta-mannosidase</fullName>
        <ecNumber evidence="3">3.2.1.78</ecNumber>
    </recommendedName>
</protein>
<dbReference type="PANTHER" id="PTHR31451">
    <property type="match status" value="1"/>
</dbReference>
<dbReference type="GO" id="GO:0016985">
    <property type="term" value="F:mannan endo-1,4-beta-mannosidase activity"/>
    <property type="evidence" value="ECO:0007669"/>
    <property type="project" value="UniProtKB-EC"/>
</dbReference>
<dbReference type="FunFam" id="3.20.20.80:FF:000313">
    <property type="entry name" value="Uncharacterized protein"/>
    <property type="match status" value="1"/>
</dbReference>
<evidence type="ECO:0000256" key="5">
    <source>
        <dbReference type="ARBA" id="ARBA00023295"/>
    </source>
</evidence>
<dbReference type="GO" id="GO:0000272">
    <property type="term" value="P:polysaccharide catabolic process"/>
    <property type="evidence" value="ECO:0007669"/>
    <property type="project" value="InterPro"/>
</dbReference>
<dbReference type="Gene3D" id="3.20.20.80">
    <property type="entry name" value="Glycosidases"/>
    <property type="match status" value="1"/>
</dbReference>
<dbReference type="InterPro" id="IPR017853">
    <property type="entry name" value="GH"/>
</dbReference>
<dbReference type="EC" id="3.2.1.78" evidence="3"/>
<evidence type="ECO:0000256" key="2">
    <source>
        <dbReference type="ARBA" id="ARBA00005641"/>
    </source>
</evidence>
<dbReference type="Proteomes" id="UP000515123">
    <property type="component" value="Linkage group 12"/>
</dbReference>
<dbReference type="InterPro" id="IPR018087">
    <property type="entry name" value="Glyco_hydro_5_CS"/>
</dbReference>
<evidence type="ECO:0000256" key="1">
    <source>
        <dbReference type="ARBA" id="ARBA00001678"/>
    </source>
</evidence>
<dbReference type="Pfam" id="PF26410">
    <property type="entry name" value="GH5_mannosidase"/>
    <property type="match status" value="1"/>
</dbReference>
<keyword evidence="4" id="KW-0378">Hydrolase</keyword>
<evidence type="ECO:0000259" key="6">
    <source>
        <dbReference type="Pfam" id="PF26410"/>
    </source>
</evidence>
<proteinExistence type="inferred from homology"/>
<evidence type="ECO:0000313" key="7">
    <source>
        <dbReference type="Proteomes" id="UP000515123"/>
    </source>
</evidence>